<sequence length="101" mass="11686">PQSYTLLGNSFHSHPLTTGDVGMLHFLLKFRHVYPTPFVANRGRGYVALPSFRLRLARESSYTCALPFFARMSNVQCRLPQIPRLKIVECAKEWSRFKTKK</sequence>
<proteinExistence type="predicted"/>
<protein>
    <submittedName>
        <fullName evidence="1">Uncharacterized protein</fullName>
    </submittedName>
</protein>
<name>A0A1D2AHN5_ORNBR</name>
<organism evidence="1">
    <name type="scientific">Ornithodoros brasiliensis</name>
    <name type="common">Mouro tick</name>
    <dbReference type="NCBI Taxonomy" id="888526"/>
    <lineage>
        <taxon>Eukaryota</taxon>
        <taxon>Metazoa</taxon>
        <taxon>Ecdysozoa</taxon>
        <taxon>Arthropoda</taxon>
        <taxon>Chelicerata</taxon>
        <taxon>Arachnida</taxon>
        <taxon>Acari</taxon>
        <taxon>Parasitiformes</taxon>
        <taxon>Ixodida</taxon>
        <taxon>Ixodoidea</taxon>
        <taxon>Argasidae</taxon>
        <taxon>Ornithodorinae</taxon>
        <taxon>Ornithodoros</taxon>
    </lineage>
</organism>
<dbReference type="EMBL" id="GETE01001270">
    <property type="protein sequence ID" value="JAT78714.1"/>
    <property type="molecule type" value="Transcribed_RNA"/>
</dbReference>
<evidence type="ECO:0000313" key="1">
    <source>
        <dbReference type="EMBL" id="JAT78714.1"/>
    </source>
</evidence>
<reference evidence="1" key="1">
    <citation type="submission" date="2016-07" db="EMBL/GenBank/DDBJ databases">
        <title>Salivary Glands transcriptome analysis on engorged females of Ornithodoros brasiliensis (Acari:Argasidae).</title>
        <authorList>
            <person name="Simons S.M."/>
            <person name="Carvalho E."/>
            <person name="Junqueira-de-Azevedo I."/>
            <person name="Ho P.L."/>
            <person name="Giovanni D."/>
            <person name="Mendonca R."/>
            <person name="Onofrio V."/>
            <person name="Landulfo G."/>
            <person name="Ramirez D."/>
            <person name="Barros-Battesti D."/>
        </authorList>
    </citation>
    <scope>NUCLEOTIDE SEQUENCE</scope>
    <source>
        <strain evidence="1">Female</strain>
        <tissue evidence="1">Salivary gland</tissue>
    </source>
</reference>
<feature type="non-terminal residue" evidence="1">
    <location>
        <position position="1"/>
    </location>
</feature>
<accession>A0A1D2AHN5</accession>
<dbReference type="AlphaFoldDB" id="A0A1D2AHN5"/>